<protein>
    <submittedName>
        <fullName evidence="2">Cupin domain-containing protein</fullName>
    </submittedName>
</protein>
<name>A0ABP4CFG3_9ACTN</name>
<dbReference type="RefSeq" id="WP_344246897.1">
    <property type="nucleotide sequence ID" value="NZ_BAAAHH010000054.1"/>
</dbReference>
<dbReference type="PANTHER" id="PTHR37694">
    <property type="entry name" value="SLR8022 PROTEIN"/>
    <property type="match status" value="1"/>
</dbReference>
<accession>A0ABP4CFG3</accession>
<comment type="caution">
    <text evidence="2">The sequence shown here is derived from an EMBL/GenBank/DDBJ whole genome shotgun (WGS) entry which is preliminary data.</text>
</comment>
<dbReference type="Gene3D" id="2.60.120.10">
    <property type="entry name" value="Jelly Rolls"/>
    <property type="match status" value="1"/>
</dbReference>
<dbReference type="PANTHER" id="PTHR37694:SF1">
    <property type="entry name" value="SLR8022 PROTEIN"/>
    <property type="match status" value="1"/>
</dbReference>
<proteinExistence type="predicted"/>
<organism evidence="2 3">
    <name type="scientific">Actinocorallia libanotica</name>
    <dbReference type="NCBI Taxonomy" id="46162"/>
    <lineage>
        <taxon>Bacteria</taxon>
        <taxon>Bacillati</taxon>
        <taxon>Actinomycetota</taxon>
        <taxon>Actinomycetes</taxon>
        <taxon>Streptosporangiales</taxon>
        <taxon>Thermomonosporaceae</taxon>
        <taxon>Actinocorallia</taxon>
    </lineage>
</organism>
<dbReference type="InterPro" id="IPR011051">
    <property type="entry name" value="RmlC_Cupin_sf"/>
</dbReference>
<evidence type="ECO:0000313" key="3">
    <source>
        <dbReference type="Proteomes" id="UP001500665"/>
    </source>
</evidence>
<evidence type="ECO:0000313" key="2">
    <source>
        <dbReference type="EMBL" id="GAA0968084.1"/>
    </source>
</evidence>
<dbReference type="Proteomes" id="UP001500665">
    <property type="component" value="Unassembled WGS sequence"/>
</dbReference>
<gene>
    <name evidence="2" type="ORF">GCM10009550_72880</name>
</gene>
<dbReference type="SUPFAM" id="SSF51182">
    <property type="entry name" value="RmlC-like cupins"/>
    <property type="match status" value="1"/>
</dbReference>
<evidence type="ECO:0000256" key="1">
    <source>
        <dbReference type="SAM" id="MobiDB-lite"/>
    </source>
</evidence>
<sequence>MTDLKSLAERHLSQAKDDKNGRSAHMFLHEGPLRQTVIALTAGSRLDEHNSPHAASLQVLSGRVVLTSALGDTELGEGELAPIPPERHGLNALADSVLVLTTVKG</sequence>
<reference evidence="3" key="1">
    <citation type="journal article" date="2019" name="Int. J. Syst. Evol. Microbiol.">
        <title>The Global Catalogue of Microorganisms (GCM) 10K type strain sequencing project: providing services to taxonomists for standard genome sequencing and annotation.</title>
        <authorList>
            <consortium name="The Broad Institute Genomics Platform"/>
            <consortium name="The Broad Institute Genome Sequencing Center for Infectious Disease"/>
            <person name="Wu L."/>
            <person name="Ma J."/>
        </authorList>
    </citation>
    <scope>NUCLEOTIDE SEQUENCE [LARGE SCALE GENOMIC DNA]</scope>
    <source>
        <strain evidence="3">JCM 10696</strain>
    </source>
</reference>
<feature type="region of interest" description="Disordered" evidence="1">
    <location>
        <begin position="1"/>
        <end position="23"/>
    </location>
</feature>
<dbReference type="EMBL" id="BAAAHH010000054">
    <property type="protein sequence ID" value="GAA0968084.1"/>
    <property type="molecule type" value="Genomic_DNA"/>
</dbReference>
<dbReference type="InterPro" id="IPR014710">
    <property type="entry name" value="RmlC-like_jellyroll"/>
</dbReference>
<keyword evidence="3" id="KW-1185">Reference proteome</keyword>